<dbReference type="InterPro" id="IPR036415">
    <property type="entry name" value="Lamin_tail_dom_sf"/>
</dbReference>
<dbReference type="GO" id="GO:0005200">
    <property type="term" value="F:structural constituent of cytoskeleton"/>
    <property type="evidence" value="ECO:0007669"/>
    <property type="project" value="TreeGrafter"/>
</dbReference>
<dbReference type="GO" id="GO:0005882">
    <property type="term" value="C:intermediate filament"/>
    <property type="evidence" value="ECO:0007669"/>
    <property type="project" value="UniProtKB-KW"/>
</dbReference>
<dbReference type="PROSITE" id="PS51842">
    <property type="entry name" value="IF_ROD_2"/>
    <property type="match status" value="1"/>
</dbReference>
<dbReference type="OrthoDB" id="2441647at2759"/>
<dbReference type="AlphaFoldDB" id="A0A8S1HEW0"/>
<dbReference type="SUPFAM" id="SSF74853">
    <property type="entry name" value="Lamin A/C globular tail domain"/>
    <property type="match status" value="1"/>
</dbReference>
<feature type="region of interest" description="Disordered" evidence="4">
    <location>
        <begin position="1"/>
        <end position="22"/>
    </location>
</feature>
<dbReference type="SMART" id="SM01391">
    <property type="entry name" value="Filament"/>
    <property type="match status" value="1"/>
</dbReference>
<evidence type="ECO:0000259" key="6">
    <source>
        <dbReference type="PROSITE" id="PS51842"/>
    </source>
</evidence>
<dbReference type="FunFam" id="1.20.5.170:FF:000058">
    <property type="entry name" value="Intermediate filament protein B"/>
    <property type="match status" value="1"/>
</dbReference>
<reference evidence="7" key="1">
    <citation type="submission" date="2020-10" db="EMBL/GenBank/DDBJ databases">
        <authorList>
            <person name="Kikuchi T."/>
        </authorList>
    </citation>
    <scope>NUCLEOTIDE SEQUENCE</scope>
    <source>
        <strain evidence="7">NKZ352</strain>
    </source>
</reference>
<organism evidence="7 8">
    <name type="scientific">Caenorhabditis auriculariae</name>
    <dbReference type="NCBI Taxonomy" id="2777116"/>
    <lineage>
        <taxon>Eukaryota</taxon>
        <taxon>Metazoa</taxon>
        <taxon>Ecdysozoa</taxon>
        <taxon>Nematoda</taxon>
        <taxon>Chromadorea</taxon>
        <taxon>Rhabditida</taxon>
        <taxon>Rhabditina</taxon>
        <taxon>Rhabditomorpha</taxon>
        <taxon>Rhabditoidea</taxon>
        <taxon>Rhabditidae</taxon>
        <taxon>Peloderinae</taxon>
        <taxon>Caenorhabditis</taxon>
    </lineage>
</organism>
<dbReference type="InterPro" id="IPR039008">
    <property type="entry name" value="IF_rod_dom"/>
</dbReference>
<keyword evidence="2 3" id="KW-0175">Coiled coil</keyword>
<name>A0A8S1HEW0_9PELO</name>
<accession>A0A8S1HEW0</accession>
<dbReference type="SUPFAM" id="SSF64593">
    <property type="entry name" value="Intermediate filament protein, coiled coil region"/>
    <property type="match status" value="2"/>
</dbReference>
<evidence type="ECO:0000256" key="1">
    <source>
        <dbReference type="ARBA" id="ARBA00022754"/>
    </source>
</evidence>
<feature type="domain" description="IF rod" evidence="6">
    <location>
        <begin position="39"/>
        <end position="388"/>
    </location>
</feature>
<dbReference type="Gene3D" id="1.20.5.170">
    <property type="match status" value="1"/>
</dbReference>
<evidence type="ECO:0000256" key="2">
    <source>
        <dbReference type="ARBA" id="ARBA00023054"/>
    </source>
</evidence>
<keyword evidence="1" id="KW-0403">Intermediate filament</keyword>
<feature type="coiled-coil region" evidence="3">
    <location>
        <begin position="114"/>
        <end position="141"/>
    </location>
</feature>
<dbReference type="GO" id="GO:0007097">
    <property type="term" value="P:nuclear migration"/>
    <property type="evidence" value="ECO:0007669"/>
    <property type="project" value="TreeGrafter"/>
</dbReference>
<keyword evidence="8" id="KW-1185">Reference proteome</keyword>
<feature type="domain" description="LTD" evidence="5">
    <location>
        <begin position="406"/>
        <end position="524"/>
    </location>
</feature>
<evidence type="ECO:0000256" key="3">
    <source>
        <dbReference type="SAM" id="Coils"/>
    </source>
</evidence>
<feature type="compositionally biased region" description="Low complexity" evidence="4">
    <location>
        <begin position="1"/>
        <end position="18"/>
    </location>
</feature>
<dbReference type="GO" id="GO:0031507">
    <property type="term" value="P:heterochromatin formation"/>
    <property type="evidence" value="ECO:0007669"/>
    <property type="project" value="TreeGrafter"/>
</dbReference>
<dbReference type="PANTHER" id="PTHR45721">
    <property type="entry name" value="LAMIN DM0-RELATED"/>
    <property type="match status" value="1"/>
</dbReference>
<dbReference type="Pfam" id="PF00932">
    <property type="entry name" value="LTD"/>
    <property type="match status" value="1"/>
</dbReference>
<comment type="caution">
    <text evidence="7">The sequence shown here is derived from an EMBL/GenBank/DDBJ whole genome shotgun (WGS) entry which is preliminary data.</text>
</comment>
<evidence type="ECO:0000256" key="4">
    <source>
        <dbReference type="SAM" id="MobiDB-lite"/>
    </source>
</evidence>
<dbReference type="GO" id="GO:0051664">
    <property type="term" value="P:nuclear pore localization"/>
    <property type="evidence" value="ECO:0007669"/>
    <property type="project" value="TreeGrafter"/>
</dbReference>
<evidence type="ECO:0000259" key="5">
    <source>
        <dbReference type="PROSITE" id="PS51841"/>
    </source>
</evidence>
<dbReference type="EMBL" id="CAJGYM010000038">
    <property type="protein sequence ID" value="CAD6193755.1"/>
    <property type="molecule type" value="Genomic_DNA"/>
</dbReference>
<dbReference type="GO" id="GO:0090435">
    <property type="term" value="P:protein localization to nuclear envelope"/>
    <property type="evidence" value="ECO:0007669"/>
    <property type="project" value="TreeGrafter"/>
</dbReference>
<dbReference type="Pfam" id="PF00038">
    <property type="entry name" value="Filament"/>
    <property type="match status" value="1"/>
</dbReference>
<dbReference type="Gene3D" id="1.20.5.500">
    <property type="entry name" value="Single helix bin"/>
    <property type="match status" value="1"/>
</dbReference>
<gene>
    <name evidence="7" type="ORF">CAUJ_LOCUS9674</name>
</gene>
<sequence length="527" mass="59951">MATSYRMTTTTTTTSSRSQHGAELIGREATAFVEATEREKKDLQELNSRLEIYIGRVKQLEIANRDLVQELDELRSRLGGEVGQVKYKFSDSLKTARSKIADAHQGTVAIEVKANRLRQDVVDYRNRYEDALREANRERATWGASIHSATAELERSKSMYASILDEEKRLYAEQEHLYRELDTVKDELDAAISERLVLQHQEENLKAELEFLNRVHVQEISELRGLLSQAPADTRDFFKNELALAIREIKAEYEKIVHTTRTDLETVFESRVVAAEAAAAARSEVSVQRQAEISKMSESIASLRSKFTDLEAKNVALEREAYALQNQIREDKRQYEEELSKRDAALVFMREDCQKLVIELQALLNTKQTLDTEIAIYRKLVESEEHRVGQYVVAEKESVFSGEVSTRSTFQRHAKGNVSIVECEPTGKYIILENTSSRENEDIGEYQIKRTIDGRHAFTYTLPAHTNLRAGGHLKIYARNGGGIHSPPESIIFEGEPSWGQGASVQTILYNRSHVERASHIQKTVSQ</sequence>
<dbReference type="PANTHER" id="PTHR45721:SF7">
    <property type="entry name" value="INTERMEDIATE FILAMENT PROTEIN IFB-2"/>
    <property type="match status" value="1"/>
</dbReference>
<dbReference type="InterPro" id="IPR001322">
    <property type="entry name" value="Lamin_tail_dom"/>
</dbReference>
<dbReference type="GO" id="GO:0006998">
    <property type="term" value="P:nuclear envelope organization"/>
    <property type="evidence" value="ECO:0007669"/>
    <property type="project" value="TreeGrafter"/>
</dbReference>
<proteinExistence type="predicted"/>
<evidence type="ECO:0000313" key="8">
    <source>
        <dbReference type="Proteomes" id="UP000835052"/>
    </source>
</evidence>
<dbReference type="Proteomes" id="UP000835052">
    <property type="component" value="Unassembled WGS sequence"/>
</dbReference>
<dbReference type="GO" id="GO:0005652">
    <property type="term" value="C:nuclear lamina"/>
    <property type="evidence" value="ECO:0007669"/>
    <property type="project" value="TreeGrafter"/>
</dbReference>
<dbReference type="Gene3D" id="2.60.40.1260">
    <property type="entry name" value="Lamin Tail domain"/>
    <property type="match status" value="1"/>
</dbReference>
<evidence type="ECO:0000313" key="7">
    <source>
        <dbReference type="EMBL" id="CAD6193755.1"/>
    </source>
</evidence>
<protein>
    <submittedName>
        <fullName evidence="7">Uncharacterized protein</fullName>
    </submittedName>
</protein>
<dbReference type="Gene3D" id="1.20.5.1160">
    <property type="entry name" value="Vasodilator-stimulated phosphoprotein"/>
    <property type="match status" value="1"/>
</dbReference>
<dbReference type="PROSITE" id="PS51841">
    <property type="entry name" value="LTD"/>
    <property type="match status" value="1"/>
</dbReference>
<feature type="coiled-coil region" evidence="3">
    <location>
        <begin position="33"/>
        <end position="77"/>
    </location>
</feature>
<feature type="coiled-coil region" evidence="3">
    <location>
        <begin position="293"/>
        <end position="334"/>
    </location>
</feature>